<dbReference type="VEuPathDB" id="FungiDB:PC110_g11777"/>
<evidence type="ECO:0000313" key="4">
    <source>
        <dbReference type="EMBL" id="KAG6963590.1"/>
    </source>
</evidence>
<evidence type="ECO:0000313" key="5">
    <source>
        <dbReference type="Proteomes" id="UP000688947"/>
    </source>
</evidence>
<dbReference type="EMBL" id="JAENGZ010000264">
    <property type="protein sequence ID" value="KAG6963590.1"/>
    <property type="molecule type" value="Genomic_DNA"/>
</dbReference>
<dbReference type="OrthoDB" id="413572at2759"/>
<feature type="region of interest" description="Disordered" evidence="1">
    <location>
        <begin position="938"/>
        <end position="969"/>
    </location>
</feature>
<evidence type="ECO:0000256" key="1">
    <source>
        <dbReference type="SAM" id="MobiDB-lite"/>
    </source>
</evidence>
<protein>
    <recommendedName>
        <fullName evidence="6">Armadillo-type fold</fullName>
    </recommendedName>
</protein>
<dbReference type="InterPro" id="IPR052623">
    <property type="entry name" value="DAAF5"/>
</dbReference>
<evidence type="ECO:0000259" key="2">
    <source>
        <dbReference type="Pfam" id="PF24573"/>
    </source>
</evidence>
<evidence type="ECO:0000259" key="3">
    <source>
        <dbReference type="Pfam" id="PF25757"/>
    </source>
</evidence>
<gene>
    <name evidence="4" type="ORF">JG687_00006474</name>
</gene>
<dbReference type="PANTHER" id="PTHR16216">
    <property type="entry name" value="DYNEIN ASSEMBLY FACTOR 5, AXONEMAL"/>
    <property type="match status" value="1"/>
</dbReference>
<dbReference type="InterPro" id="IPR057978">
    <property type="entry name" value="TPR_DAAF5"/>
</dbReference>
<comment type="caution">
    <text evidence="4">The sequence shown here is derived from an EMBL/GenBank/DDBJ whole genome shotgun (WGS) entry which is preliminary data.</text>
</comment>
<reference evidence="4" key="1">
    <citation type="submission" date="2021-01" db="EMBL/GenBank/DDBJ databases">
        <title>Phytophthora aleatoria, a newly-described species from Pinus radiata is distinct from Phytophthora cactorum isolates based on comparative genomics.</title>
        <authorList>
            <person name="Mcdougal R."/>
            <person name="Panda P."/>
            <person name="Williams N."/>
            <person name="Studholme D.J."/>
        </authorList>
    </citation>
    <scope>NUCLEOTIDE SEQUENCE</scope>
    <source>
        <strain evidence="4">NZFS 3830</strain>
    </source>
</reference>
<dbReference type="PANTHER" id="PTHR16216:SF10">
    <property type="entry name" value="RNA POLYMERASE II ASSEMBLY FACTOR RTP1 C-TERMINAL DOMAIN-CONTAINING PROTEIN"/>
    <property type="match status" value="1"/>
</dbReference>
<dbReference type="AlphaFoldDB" id="A0A8T1UK46"/>
<organism evidence="4 5">
    <name type="scientific">Phytophthora cactorum</name>
    <dbReference type="NCBI Taxonomy" id="29920"/>
    <lineage>
        <taxon>Eukaryota</taxon>
        <taxon>Sar</taxon>
        <taxon>Stramenopiles</taxon>
        <taxon>Oomycota</taxon>
        <taxon>Peronosporomycetes</taxon>
        <taxon>Peronosporales</taxon>
        <taxon>Peronosporaceae</taxon>
        <taxon>Phytophthora</taxon>
    </lineage>
</organism>
<feature type="domain" description="Dynein axonemal assembly factor 5 TPR repeats" evidence="3">
    <location>
        <begin position="524"/>
        <end position="596"/>
    </location>
</feature>
<feature type="domain" description="Dynein axonemal assembly factor 5 TPR repeats" evidence="3">
    <location>
        <begin position="373"/>
        <end position="486"/>
    </location>
</feature>
<feature type="domain" description="Dynein axonemal assembly factor 5 HEAT-repeat" evidence="2">
    <location>
        <begin position="621"/>
        <end position="813"/>
    </location>
</feature>
<sequence>MYVYTHMAFTVTQHFEDEFVPYTRADVDNPEEQIHEFMDRSVQYRVQLTQLSQLTPQRFSHLSVRYTFFRETSTQTPWFRVDLDGILLGLEFRHIVDVSDALVKYVTSSNLSIEVRALKGFDRPRVLTPSSYAHRFSANERLGHETFRDRRNASRVASPCRYFAAMATRDVDALWQELAMENEYRNVEVSRLLKKSMATGGNAKKAKASDSGRAACVSTTYPTSGASARDDCKTSKNEEVFSLPKVLNRLAAEKRSVRKKAALALETQFLNDVTAHLAASGAFAEMAKPLFKRFNDPVEKVREVCIRLTTKCIAEEEDLLRYLPYLMPAITNRINSQYGYDEENQVFSRDQFLHDAFKRGRVYVAENQVTRLKPDEPSEEVRLLLLGLVDAVLQNAFEHRASSILHAYIFDVLLVLISGIHDDFHEVNIASCRILAAISNHMVSVMKHFSVATVRTLMPLLLHRLARVRVAVVETIRALVTCPNVEKCKGSGTEAIVDLIGHRDENVIPVATFYTTEVRLNYFAKLDQDRNPIVRRAFFAMISDWMVNLPDRYDHESRLLPYLLSAVSDEDPVISGDALKTLEILGERYEREHGEEVIEMKQYGVDGKNPTYNYRAPLPEPFDAGRPSLGTRLFVRGRARRFLNPILRELANWQDSTRAHAVRLLKCVLVYCEETITVDVHLLVNTLLRTWGSDHDLLPQLRQCADLAGRFAAPITYLPLLLSRIRGDSDVVVPLAATVGGGVSAASQAAVALQVLHCLLQGSLDKMVLSHVPEILDTITLPSILDLESSAVKLALGQVLLHITMLLERSGSDAVTAFFLERGRLTLMEQSYSRIFDIGIVVMASSYCSAAVAEASNVLERLAVLESLGGIDQLYDKHGSSLLQRTLQGLQDMLSVQWSPHCAAQLAFEQILTSAPVALLLEHGADLNNLFQTILQTEPPSPARSRPKISSPNATTAAKENAKKSRRAREQNFARVLKGMVERVQAELEKQGDSSESSVEASYVKHWADLLSATKAAAA</sequence>
<dbReference type="VEuPathDB" id="FungiDB:PC110_g11776"/>
<dbReference type="InterPro" id="IPR056497">
    <property type="entry name" value="HEAT_DAAF5"/>
</dbReference>
<feature type="domain" description="Dynein axonemal assembly factor 5 TPR repeats" evidence="3">
    <location>
        <begin position="250"/>
        <end position="337"/>
    </location>
</feature>
<dbReference type="Proteomes" id="UP000688947">
    <property type="component" value="Unassembled WGS sequence"/>
</dbReference>
<dbReference type="Pfam" id="PF25757">
    <property type="entry name" value="TPR_DNAAF5"/>
    <property type="match status" value="3"/>
</dbReference>
<evidence type="ECO:0008006" key="6">
    <source>
        <dbReference type="Google" id="ProtNLM"/>
    </source>
</evidence>
<dbReference type="Pfam" id="PF24573">
    <property type="entry name" value="HEAT_DAAF5"/>
    <property type="match status" value="1"/>
</dbReference>
<accession>A0A8T1UK46</accession>
<feature type="compositionally biased region" description="Basic and acidic residues" evidence="1">
    <location>
        <begin position="960"/>
        <end position="969"/>
    </location>
</feature>
<name>A0A8T1UK46_9STRA</name>
<proteinExistence type="predicted"/>